<organism evidence="1 2">
    <name type="scientific">Actinoalloteichus hymeniacidonis</name>
    <dbReference type="NCBI Taxonomy" id="340345"/>
    <lineage>
        <taxon>Bacteria</taxon>
        <taxon>Bacillati</taxon>
        <taxon>Actinomycetota</taxon>
        <taxon>Actinomycetes</taxon>
        <taxon>Pseudonocardiales</taxon>
        <taxon>Pseudonocardiaceae</taxon>
        <taxon>Actinoalloteichus</taxon>
    </lineage>
</organism>
<dbReference type="Gene3D" id="2.60.40.2880">
    <property type="entry name" value="MmpS1-5, C-terminal soluble domain"/>
    <property type="match status" value="1"/>
</dbReference>
<proteinExistence type="predicted"/>
<gene>
    <name evidence="1" type="ORF">TL08_06365</name>
</gene>
<name>A0AAC9MWD8_9PSEU</name>
<sequence length="116" mass="12335">MRSRLTTTAKVAGLFAAGSVLTGCGLFGESYDVRMEVEGSGSAVVTSKFAGGKSSTGERDLPWTESESVGFGFNDLWLVDAEPGAICRILVDDRVLDEQTADEDGNAECYVNNQDD</sequence>
<dbReference type="Proteomes" id="UP000095210">
    <property type="component" value="Chromosome"/>
</dbReference>
<evidence type="ECO:0008006" key="3">
    <source>
        <dbReference type="Google" id="ProtNLM"/>
    </source>
</evidence>
<dbReference type="RefSeq" id="WP_069847316.1">
    <property type="nucleotide sequence ID" value="NZ_CP014859.1"/>
</dbReference>
<dbReference type="EMBL" id="CP014859">
    <property type="protein sequence ID" value="AOS62098.1"/>
    <property type="molecule type" value="Genomic_DNA"/>
</dbReference>
<evidence type="ECO:0000313" key="2">
    <source>
        <dbReference type="Proteomes" id="UP000095210"/>
    </source>
</evidence>
<dbReference type="PROSITE" id="PS51257">
    <property type="entry name" value="PROKAR_LIPOPROTEIN"/>
    <property type="match status" value="1"/>
</dbReference>
<reference evidence="2" key="1">
    <citation type="submission" date="2016-03" db="EMBL/GenBank/DDBJ databases">
        <title>Complete genome sequence of the type strain Actinoalloteichus hymeniacidonis DSM 45092.</title>
        <authorList>
            <person name="Schaffert L."/>
            <person name="Albersmeier A."/>
            <person name="Winkler A."/>
            <person name="Kalinowski J."/>
            <person name="Zotchev S."/>
            <person name="Ruckert C."/>
        </authorList>
    </citation>
    <scope>NUCLEOTIDE SEQUENCE [LARGE SCALE GENOMIC DNA]</scope>
    <source>
        <strain evidence="2">HPA177(T) (DSM 45092(T))</strain>
    </source>
</reference>
<dbReference type="InterPro" id="IPR038468">
    <property type="entry name" value="MmpS_C"/>
</dbReference>
<evidence type="ECO:0000313" key="1">
    <source>
        <dbReference type="EMBL" id="AOS62098.1"/>
    </source>
</evidence>
<accession>A0AAC9MWD8</accession>
<dbReference type="KEGG" id="ahm:TL08_06365"/>
<protein>
    <recommendedName>
        <fullName evidence="3">Lipoprotein</fullName>
    </recommendedName>
</protein>
<dbReference type="AlphaFoldDB" id="A0AAC9MWD8"/>
<keyword evidence="2" id="KW-1185">Reference proteome</keyword>